<sequence>MHHARSLFQPGCGIFDLDAPERCSHFVLMTKTITTLGQAARHGMLVRSRCLTCNKSASFTAGSLAEMFGHGRDIRSLKFKCRDCNSTKCEVLPYEELSKRPAIPKPVQVQTGTSDNGTIGALIDNGYKLWAHCYECRHSRKMELALLEARLGRSHSAMHKDLAPKLKCSACGSKNLGLSATPY</sequence>
<accession>A0A2P7AUI7</accession>
<name>A0A2P7AUI7_9HYPH</name>
<evidence type="ECO:0000313" key="1">
    <source>
        <dbReference type="EMBL" id="PSH57875.1"/>
    </source>
</evidence>
<reference evidence="2" key="1">
    <citation type="submission" date="2017-11" db="EMBL/GenBank/DDBJ databases">
        <authorList>
            <person name="Kuznetsova I."/>
            <person name="Sazanova A."/>
            <person name="Chirak E."/>
            <person name="Safronova V."/>
            <person name="Willems A."/>
        </authorList>
    </citation>
    <scope>NUCLEOTIDE SEQUENCE [LARGE SCALE GENOMIC DNA]</scope>
    <source>
        <strain evidence="2">PEPV15</strain>
    </source>
</reference>
<organism evidence="1 2">
    <name type="scientific">Phyllobacterium endophyticum</name>
    <dbReference type="NCBI Taxonomy" id="1149773"/>
    <lineage>
        <taxon>Bacteria</taxon>
        <taxon>Pseudomonadati</taxon>
        <taxon>Pseudomonadota</taxon>
        <taxon>Alphaproteobacteria</taxon>
        <taxon>Hyphomicrobiales</taxon>
        <taxon>Phyllobacteriaceae</taxon>
        <taxon>Phyllobacterium</taxon>
    </lineage>
</organism>
<gene>
    <name evidence="1" type="ORF">CU100_09280</name>
</gene>
<comment type="caution">
    <text evidence="1">The sequence shown here is derived from an EMBL/GenBank/DDBJ whole genome shotgun (WGS) entry which is preliminary data.</text>
</comment>
<proteinExistence type="predicted"/>
<protein>
    <submittedName>
        <fullName evidence="1">Uncharacterized protein</fullName>
    </submittedName>
</protein>
<evidence type="ECO:0000313" key="2">
    <source>
        <dbReference type="Proteomes" id="UP000241158"/>
    </source>
</evidence>
<dbReference type="EMBL" id="PGGN01000002">
    <property type="protein sequence ID" value="PSH57875.1"/>
    <property type="molecule type" value="Genomic_DNA"/>
</dbReference>
<dbReference type="AlphaFoldDB" id="A0A2P7AUI7"/>
<dbReference type="Proteomes" id="UP000241158">
    <property type="component" value="Unassembled WGS sequence"/>
</dbReference>
<keyword evidence="2" id="KW-1185">Reference proteome</keyword>